<evidence type="ECO:0000313" key="5">
    <source>
        <dbReference type="EMBL" id="BCX47611.1"/>
    </source>
</evidence>
<dbReference type="InterPro" id="IPR036291">
    <property type="entry name" value="NAD(P)-bd_dom_sf"/>
</dbReference>
<keyword evidence="6" id="KW-1185">Reference proteome</keyword>
<name>A0ABM7RKN9_9BACT</name>
<dbReference type="InterPro" id="IPR003148">
    <property type="entry name" value="RCK_N"/>
</dbReference>
<evidence type="ECO:0000259" key="3">
    <source>
        <dbReference type="PROSITE" id="PS51201"/>
    </source>
</evidence>
<keyword evidence="2" id="KW-0812">Transmembrane</keyword>
<dbReference type="Gene3D" id="3.30.70.1450">
    <property type="entry name" value="Regulator of K+ conductance, C-terminal domain"/>
    <property type="match status" value="2"/>
</dbReference>
<dbReference type="InterPro" id="IPR013099">
    <property type="entry name" value="K_chnl_dom"/>
</dbReference>
<dbReference type="PROSITE" id="PS51201">
    <property type="entry name" value="RCK_N"/>
    <property type="match status" value="2"/>
</dbReference>
<sequence>MSVLTALMGTRASRTNLMVLVRLTAVLIGLITTYSIVFHVLMEREGQHHSWVTGFYWTLTVMSTLGFGDITFESDAGRLFSIIVLVTGVLFLLVLLPFTFIEFFYAPWMKAQEKAKAPLKVPSGTEGHIIFTHYGPVASMLSRMLEEYAYPWFVVVPTLEQALDLRDRGVPVVMGDRSDPESYRRLKVEQAAMVVTTLDDVTNANVCFTVRELSDSVPIVASASSEMVRSALELAGVTHILRLEEMMGQTLARRVIGNDAAAHTIGDIEGLIIAEASAAHTPLVGKTVAESDLRGQTGVTIVGLWSRGKFKPVDPDTKIREHSVLVMAGSRQHFDQYDRLFGKRDGKAPARVVIAGGGRVGRATAQALTEAGIHWTLIEKLPERVRHLPNTVIGDASDFDVLVKAGLHQAASVIVTTHDDDVNAFLTIFFRRLRNNMQIICRCTQESNAARLHRAGADVTLSYASMGANTIFNLLRSSDTVLLAEGVNIFSVSVPSCLAGMTLADSAVRSRTGCSVLAVEVAGNRQVNPDPFEPLPDEGRLVLIGTLEAERKFLEVFKPSLAS</sequence>
<feature type="transmembrane region" description="Helical" evidence="2">
    <location>
        <begin position="20"/>
        <end position="42"/>
    </location>
</feature>
<evidence type="ECO:0000313" key="6">
    <source>
        <dbReference type="Proteomes" id="UP001374893"/>
    </source>
</evidence>
<gene>
    <name evidence="5" type="ORF">HAHE_15190</name>
</gene>
<dbReference type="InterPro" id="IPR050721">
    <property type="entry name" value="Trk_Ktr_HKT_K-transport"/>
</dbReference>
<evidence type="ECO:0000259" key="4">
    <source>
        <dbReference type="PROSITE" id="PS51202"/>
    </source>
</evidence>
<dbReference type="PANTHER" id="PTHR43833:SF13">
    <property type="entry name" value="POTASSIUM CHANNEL PROTEIN 2-RELATED"/>
    <property type="match status" value="1"/>
</dbReference>
<reference evidence="5 6" key="1">
    <citation type="submission" date="2021-06" db="EMBL/GenBank/DDBJ databases">
        <title>Complete genome of Haloferula helveola possessing various polysaccharide degrading enzymes.</title>
        <authorList>
            <person name="Takami H."/>
            <person name="Huang C."/>
            <person name="Hamasaki K."/>
        </authorList>
    </citation>
    <scope>NUCLEOTIDE SEQUENCE [LARGE SCALE GENOMIC DNA]</scope>
    <source>
        <strain evidence="5 6">CN-1</strain>
    </source>
</reference>
<dbReference type="SUPFAM" id="SSF116726">
    <property type="entry name" value="TrkA C-terminal domain-like"/>
    <property type="match status" value="2"/>
</dbReference>
<accession>A0ABM7RKN9</accession>
<dbReference type="Gene3D" id="3.40.50.720">
    <property type="entry name" value="NAD(P)-binding Rossmann-like Domain"/>
    <property type="match status" value="2"/>
</dbReference>
<dbReference type="Gene3D" id="1.10.287.70">
    <property type="match status" value="1"/>
</dbReference>
<dbReference type="SUPFAM" id="SSF51735">
    <property type="entry name" value="NAD(P)-binding Rossmann-fold domains"/>
    <property type="match status" value="2"/>
</dbReference>
<dbReference type="Pfam" id="PF02254">
    <property type="entry name" value="TrkA_N"/>
    <property type="match status" value="2"/>
</dbReference>
<dbReference type="RefSeq" id="WP_338689885.1">
    <property type="nucleotide sequence ID" value="NZ_AP024702.1"/>
</dbReference>
<evidence type="ECO:0000256" key="1">
    <source>
        <dbReference type="ARBA" id="ARBA00004651"/>
    </source>
</evidence>
<dbReference type="InterPro" id="IPR036721">
    <property type="entry name" value="RCK_C_sf"/>
</dbReference>
<dbReference type="Pfam" id="PF02080">
    <property type="entry name" value="TrkA_C"/>
    <property type="match status" value="2"/>
</dbReference>
<feature type="domain" description="RCK N-terminal" evidence="3">
    <location>
        <begin position="349"/>
        <end position="461"/>
    </location>
</feature>
<dbReference type="PANTHER" id="PTHR43833">
    <property type="entry name" value="POTASSIUM CHANNEL PROTEIN 2-RELATED-RELATED"/>
    <property type="match status" value="1"/>
</dbReference>
<feature type="transmembrane region" description="Helical" evidence="2">
    <location>
        <begin position="79"/>
        <end position="105"/>
    </location>
</feature>
<dbReference type="Proteomes" id="UP001374893">
    <property type="component" value="Chromosome"/>
</dbReference>
<feature type="transmembrane region" description="Helical" evidence="2">
    <location>
        <begin position="54"/>
        <end position="72"/>
    </location>
</feature>
<keyword evidence="2" id="KW-1133">Transmembrane helix</keyword>
<protein>
    <submittedName>
        <fullName evidence="5">Potassium transporter</fullName>
    </submittedName>
</protein>
<organism evidence="5 6">
    <name type="scientific">Haloferula helveola</name>
    <dbReference type="NCBI Taxonomy" id="490095"/>
    <lineage>
        <taxon>Bacteria</taxon>
        <taxon>Pseudomonadati</taxon>
        <taxon>Verrucomicrobiota</taxon>
        <taxon>Verrucomicrobiia</taxon>
        <taxon>Verrucomicrobiales</taxon>
        <taxon>Verrucomicrobiaceae</taxon>
        <taxon>Haloferula</taxon>
    </lineage>
</organism>
<dbReference type="InterPro" id="IPR006037">
    <property type="entry name" value="RCK_C"/>
</dbReference>
<dbReference type="EMBL" id="AP024702">
    <property type="protein sequence ID" value="BCX47611.1"/>
    <property type="molecule type" value="Genomic_DNA"/>
</dbReference>
<proteinExistence type="predicted"/>
<evidence type="ECO:0000256" key="2">
    <source>
        <dbReference type="SAM" id="Phobius"/>
    </source>
</evidence>
<feature type="domain" description="RCK C-terminal" evidence="4">
    <location>
        <begin position="259"/>
        <end position="343"/>
    </location>
</feature>
<comment type="subcellular location">
    <subcellularLocation>
        <location evidence="1">Cell membrane</location>
        <topology evidence="1">Multi-pass membrane protein</topology>
    </subcellularLocation>
</comment>
<feature type="domain" description="RCK N-terminal" evidence="3">
    <location>
        <begin position="126"/>
        <end position="241"/>
    </location>
</feature>
<dbReference type="Pfam" id="PF07885">
    <property type="entry name" value="Ion_trans_2"/>
    <property type="match status" value="1"/>
</dbReference>
<keyword evidence="2" id="KW-0472">Membrane</keyword>
<dbReference type="SUPFAM" id="SSF81324">
    <property type="entry name" value="Voltage-gated potassium channels"/>
    <property type="match status" value="1"/>
</dbReference>
<dbReference type="PROSITE" id="PS51202">
    <property type="entry name" value="RCK_C"/>
    <property type="match status" value="1"/>
</dbReference>